<name>A0A0A9AX03_ARUDO</name>
<dbReference type="EMBL" id="GBRH01241616">
    <property type="protein sequence ID" value="JAD56279.1"/>
    <property type="molecule type" value="Transcribed_RNA"/>
</dbReference>
<sequence length="105" mass="11295">MTSENSWLCPRCTSTEVKYNANVVLKQNFTEECVIGSDRTSTDASFSGRVSVSVADEGETALVVSMFGVHSEIKGGLSEASLGLTTAQEEFNCSSYSAQRSEHCL</sequence>
<evidence type="ECO:0000313" key="1">
    <source>
        <dbReference type="EMBL" id="JAD56279.1"/>
    </source>
</evidence>
<reference evidence="1" key="2">
    <citation type="journal article" date="2015" name="Data Brief">
        <title>Shoot transcriptome of the giant reed, Arundo donax.</title>
        <authorList>
            <person name="Barrero R.A."/>
            <person name="Guerrero F.D."/>
            <person name="Moolhuijzen P."/>
            <person name="Goolsby J.A."/>
            <person name="Tidwell J."/>
            <person name="Bellgard S.E."/>
            <person name="Bellgard M.I."/>
        </authorList>
    </citation>
    <scope>NUCLEOTIDE SEQUENCE</scope>
    <source>
        <tissue evidence="1">Shoot tissue taken approximately 20 cm above the soil surface</tissue>
    </source>
</reference>
<protein>
    <submittedName>
        <fullName evidence="1">Uncharacterized protein</fullName>
    </submittedName>
</protein>
<reference evidence="1" key="1">
    <citation type="submission" date="2014-09" db="EMBL/GenBank/DDBJ databases">
        <authorList>
            <person name="Magalhaes I.L.F."/>
            <person name="Oliveira U."/>
            <person name="Santos F.R."/>
            <person name="Vidigal T.H.D.A."/>
            <person name="Brescovit A.D."/>
            <person name="Santos A.J."/>
        </authorList>
    </citation>
    <scope>NUCLEOTIDE SEQUENCE</scope>
    <source>
        <tissue evidence="1">Shoot tissue taken approximately 20 cm above the soil surface</tissue>
    </source>
</reference>
<dbReference type="AlphaFoldDB" id="A0A0A9AX03"/>
<proteinExistence type="predicted"/>
<organism evidence="1">
    <name type="scientific">Arundo donax</name>
    <name type="common">Giant reed</name>
    <name type="synonym">Donax arundinaceus</name>
    <dbReference type="NCBI Taxonomy" id="35708"/>
    <lineage>
        <taxon>Eukaryota</taxon>
        <taxon>Viridiplantae</taxon>
        <taxon>Streptophyta</taxon>
        <taxon>Embryophyta</taxon>
        <taxon>Tracheophyta</taxon>
        <taxon>Spermatophyta</taxon>
        <taxon>Magnoliopsida</taxon>
        <taxon>Liliopsida</taxon>
        <taxon>Poales</taxon>
        <taxon>Poaceae</taxon>
        <taxon>PACMAD clade</taxon>
        <taxon>Arundinoideae</taxon>
        <taxon>Arundineae</taxon>
        <taxon>Arundo</taxon>
    </lineage>
</organism>
<accession>A0A0A9AX03</accession>